<dbReference type="AlphaFoldDB" id="A0A7W9L3Y7"/>
<gene>
    <name evidence="1" type="ORF">GGQ63_004117</name>
</gene>
<protein>
    <submittedName>
        <fullName evidence="1">Uncharacterized protein</fullName>
    </submittedName>
</protein>
<dbReference type="Proteomes" id="UP000523821">
    <property type="component" value="Unassembled WGS sequence"/>
</dbReference>
<organism evidence="1 2">
    <name type="scientific">Prosthecomicrobium pneumaticum</name>
    <dbReference type="NCBI Taxonomy" id="81895"/>
    <lineage>
        <taxon>Bacteria</taxon>
        <taxon>Pseudomonadati</taxon>
        <taxon>Pseudomonadota</taxon>
        <taxon>Alphaproteobacteria</taxon>
        <taxon>Hyphomicrobiales</taxon>
        <taxon>Kaistiaceae</taxon>
        <taxon>Prosthecomicrobium</taxon>
    </lineage>
</organism>
<reference evidence="1 2" key="1">
    <citation type="submission" date="2020-08" db="EMBL/GenBank/DDBJ databases">
        <title>Genomic Encyclopedia of Type Strains, Phase IV (KMG-IV): sequencing the most valuable type-strain genomes for metagenomic binning, comparative biology and taxonomic classification.</title>
        <authorList>
            <person name="Goeker M."/>
        </authorList>
    </citation>
    <scope>NUCLEOTIDE SEQUENCE [LARGE SCALE GENOMIC DNA]</scope>
    <source>
        <strain evidence="1 2">DSM 16268</strain>
    </source>
</reference>
<sequence>MQRYWEAGARHVVSRAKRDGRVIDVVREARWIGDLYADAPEMREIVALLISAGVTEKAGLHLGCDRNAAGC</sequence>
<proteinExistence type="predicted"/>
<name>A0A7W9L3Y7_9HYPH</name>
<dbReference type="EMBL" id="JACHOO010000012">
    <property type="protein sequence ID" value="MBB5755019.1"/>
    <property type="molecule type" value="Genomic_DNA"/>
</dbReference>
<accession>A0A7W9L3Y7</accession>
<keyword evidence="2" id="KW-1185">Reference proteome</keyword>
<dbReference type="RefSeq" id="WP_183858453.1">
    <property type="nucleotide sequence ID" value="NZ_JACHOO010000012.1"/>
</dbReference>
<evidence type="ECO:0000313" key="2">
    <source>
        <dbReference type="Proteomes" id="UP000523821"/>
    </source>
</evidence>
<evidence type="ECO:0000313" key="1">
    <source>
        <dbReference type="EMBL" id="MBB5755019.1"/>
    </source>
</evidence>
<comment type="caution">
    <text evidence="1">The sequence shown here is derived from an EMBL/GenBank/DDBJ whole genome shotgun (WGS) entry which is preliminary data.</text>
</comment>